<feature type="compositionally biased region" description="Pro residues" evidence="1">
    <location>
        <begin position="108"/>
        <end position="123"/>
    </location>
</feature>
<dbReference type="EMBL" id="JAZAVJ010000028">
    <property type="protein sequence ID" value="KAK7420667.1"/>
    <property type="molecule type" value="Genomic_DNA"/>
</dbReference>
<feature type="compositionally biased region" description="Basic residues" evidence="1">
    <location>
        <begin position="1216"/>
        <end position="1226"/>
    </location>
</feature>
<feature type="compositionally biased region" description="Low complexity" evidence="1">
    <location>
        <begin position="1158"/>
        <end position="1168"/>
    </location>
</feature>
<feature type="compositionally biased region" description="Basic and acidic residues" evidence="1">
    <location>
        <begin position="934"/>
        <end position="951"/>
    </location>
</feature>
<feature type="compositionally biased region" description="Polar residues" evidence="1">
    <location>
        <begin position="870"/>
        <end position="884"/>
    </location>
</feature>
<reference evidence="2 3" key="1">
    <citation type="journal article" date="2025" name="Microbiol. Resour. Announc.">
        <title>Draft genome sequences for Neonectria magnoliae and Neonectria punicea, canker pathogens of Liriodendron tulipifera and Acer saccharum in West Virginia.</title>
        <authorList>
            <person name="Petronek H.M."/>
            <person name="Kasson M.T."/>
            <person name="Metheny A.M."/>
            <person name="Stauder C.M."/>
            <person name="Lovett B."/>
            <person name="Lynch S.C."/>
            <person name="Garnas J.R."/>
            <person name="Kasson L.R."/>
            <person name="Stajich J.E."/>
        </authorList>
    </citation>
    <scope>NUCLEOTIDE SEQUENCE [LARGE SCALE GENOMIC DNA]</scope>
    <source>
        <strain evidence="2 3">NRRL 64653</strain>
    </source>
</reference>
<feature type="region of interest" description="Disordered" evidence="1">
    <location>
        <begin position="1"/>
        <end position="219"/>
    </location>
</feature>
<feature type="compositionally biased region" description="Basic and acidic residues" evidence="1">
    <location>
        <begin position="429"/>
        <end position="443"/>
    </location>
</feature>
<feature type="compositionally biased region" description="Polar residues" evidence="1">
    <location>
        <begin position="281"/>
        <end position="298"/>
    </location>
</feature>
<feature type="compositionally biased region" description="Basic and acidic residues" evidence="1">
    <location>
        <begin position="176"/>
        <end position="191"/>
    </location>
</feature>
<feature type="compositionally biased region" description="Basic and acidic residues" evidence="1">
    <location>
        <begin position="1385"/>
        <end position="1397"/>
    </location>
</feature>
<feature type="compositionally biased region" description="Low complexity" evidence="1">
    <location>
        <begin position="1338"/>
        <end position="1352"/>
    </location>
</feature>
<gene>
    <name evidence="2" type="ORF">QQX98_002662</name>
</gene>
<feature type="compositionally biased region" description="Low complexity" evidence="1">
    <location>
        <begin position="1307"/>
        <end position="1320"/>
    </location>
</feature>
<feature type="compositionally biased region" description="Basic and acidic residues" evidence="1">
    <location>
        <begin position="1024"/>
        <end position="1036"/>
    </location>
</feature>
<protein>
    <submittedName>
        <fullName evidence="2">Uncharacterized protein</fullName>
    </submittedName>
</protein>
<evidence type="ECO:0000313" key="3">
    <source>
        <dbReference type="Proteomes" id="UP001498476"/>
    </source>
</evidence>
<feature type="compositionally biased region" description="Polar residues" evidence="1">
    <location>
        <begin position="604"/>
        <end position="618"/>
    </location>
</feature>
<feature type="compositionally biased region" description="Acidic residues" evidence="1">
    <location>
        <begin position="1291"/>
        <end position="1306"/>
    </location>
</feature>
<dbReference type="Proteomes" id="UP001498476">
    <property type="component" value="Unassembled WGS sequence"/>
</dbReference>
<feature type="region of interest" description="Disordered" evidence="1">
    <location>
        <begin position="859"/>
        <end position="1522"/>
    </location>
</feature>
<feature type="compositionally biased region" description="Polar residues" evidence="1">
    <location>
        <begin position="661"/>
        <end position="674"/>
    </location>
</feature>
<feature type="compositionally biased region" description="Polar residues" evidence="1">
    <location>
        <begin position="637"/>
        <end position="647"/>
    </location>
</feature>
<feature type="compositionally biased region" description="Low complexity" evidence="1">
    <location>
        <begin position="731"/>
        <end position="743"/>
    </location>
</feature>
<organism evidence="2 3">
    <name type="scientific">Neonectria punicea</name>
    <dbReference type="NCBI Taxonomy" id="979145"/>
    <lineage>
        <taxon>Eukaryota</taxon>
        <taxon>Fungi</taxon>
        <taxon>Dikarya</taxon>
        <taxon>Ascomycota</taxon>
        <taxon>Pezizomycotina</taxon>
        <taxon>Sordariomycetes</taxon>
        <taxon>Hypocreomycetidae</taxon>
        <taxon>Hypocreales</taxon>
        <taxon>Nectriaceae</taxon>
        <taxon>Neonectria</taxon>
    </lineage>
</organism>
<feature type="compositionally biased region" description="Basic and acidic residues" evidence="1">
    <location>
        <begin position="1441"/>
        <end position="1451"/>
    </location>
</feature>
<feature type="region of interest" description="Disordered" evidence="1">
    <location>
        <begin position="240"/>
        <end position="818"/>
    </location>
</feature>
<evidence type="ECO:0000256" key="1">
    <source>
        <dbReference type="SAM" id="MobiDB-lite"/>
    </source>
</evidence>
<name>A0ABR1HI55_9HYPO</name>
<feature type="compositionally biased region" description="Polar residues" evidence="1">
    <location>
        <begin position="1039"/>
        <end position="1051"/>
    </location>
</feature>
<feature type="compositionally biased region" description="Low complexity" evidence="1">
    <location>
        <begin position="713"/>
        <end position="722"/>
    </location>
</feature>
<feature type="compositionally biased region" description="Low complexity" evidence="1">
    <location>
        <begin position="192"/>
        <end position="208"/>
    </location>
</feature>
<feature type="compositionally biased region" description="Basic residues" evidence="1">
    <location>
        <begin position="1"/>
        <end position="10"/>
    </location>
</feature>
<feature type="compositionally biased region" description="Acidic residues" evidence="1">
    <location>
        <begin position="322"/>
        <end position="334"/>
    </location>
</feature>
<feature type="compositionally biased region" description="Polar residues" evidence="1">
    <location>
        <begin position="1093"/>
        <end position="1102"/>
    </location>
</feature>
<feature type="compositionally biased region" description="Polar residues" evidence="1">
    <location>
        <begin position="143"/>
        <end position="164"/>
    </location>
</feature>
<feature type="compositionally biased region" description="Low complexity" evidence="1">
    <location>
        <begin position="38"/>
        <end position="79"/>
    </location>
</feature>
<evidence type="ECO:0000313" key="2">
    <source>
        <dbReference type="EMBL" id="KAK7420667.1"/>
    </source>
</evidence>
<keyword evidence="3" id="KW-1185">Reference proteome</keyword>
<feature type="compositionally biased region" description="Polar residues" evidence="1">
    <location>
        <begin position="492"/>
        <end position="505"/>
    </location>
</feature>
<comment type="caution">
    <text evidence="2">The sequence shown here is derived from an EMBL/GenBank/DDBJ whole genome shotgun (WGS) entry which is preliminary data.</text>
</comment>
<feature type="compositionally biased region" description="Basic and acidic residues" evidence="1">
    <location>
        <begin position="581"/>
        <end position="599"/>
    </location>
</feature>
<feature type="compositionally biased region" description="Polar residues" evidence="1">
    <location>
        <begin position="688"/>
        <end position="705"/>
    </location>
</feature>
<feature type="compositionally biased region" description="Acidic residues" evidence="1">
    <location>
        <begin position="908"/>
        <end position="921"/>
    </location>
</feature>
<accession>A0ABR1HI55</accession>
<feature type="compositionally biased region" description="Low complexity" evidence="1">
    <location>
        <begin position="19"/>
        <end position="31"/>
    </location>
</feature>
<sequence length="1522" mass="165892">MFGSSRRHRPPVQPLTRETANPNAATAAASAFMRREPSTSLSSAAAAAALRARPTTPTNVSQVQSKRVARRSASVSSAGSRDRGGRELHRAPSTGSMSDRTFRSPSPGRGPPPRSHDVPPVPSLPNDEQYKAESTTRPHKRATSLQIQPFRTASQKMQDGQGSSWFGAATAGDPSNVRHADALFEPRHSSDLRPSSPSSSINFSYPRSGSLESDRTMVYDPNSRRMVPRVEILVREQSIRDASTKPVKKKKQIASQSGSHLKKGSVSRMKGTAVEAPIPASTVSSAPKFSQSKANVQKIQRDEPKKPPKPEPAIEKQPVVEPESESESELDAEEPVNYNQEAIIKATFLPPDRSRSSPVKKKRPSIVHELPELEDEYDQEARAPTQSQDTLVSDEVLVDKPSPPIQTEPETAPVESEPRTPKAQAVVENRIETSPRARVHSESPARTPRFAAKTDQLLVIHEPPPRSLSPRKSAMKHRSPTRDASPSEDGSEASNALMSASSQEDTAVARRKSVRVSFDDQNTFAVGESAEPAEPDLAQLPSPQTKKAWHNIINRSKRDSWSLDEDEKMTPRPALPSFGSIREKKPKDSEERPLVRPTERVWSPQITPASSHQASPDQMSPADPGQSSDFAIGSILAQEQSSRNAANISKYREPLPPVVTSVDSPGYISNSPLSSDDEMETPTKEQPKQQTASDLSSHRNVTNAELGSDESIPKISISHPSPRVQDDDQPDSPQDFFDLPGGFPDDDSSKSEESRIPPTEVVESSIPAPERGHCTQTLVSHRPPPLTPQRSMDSAVGAPPSPQIHDIQEEEEESDGSSIYSDAYEDLSDIEGDGFMSLDAIVDSPVNKVSKKLFEKTVAKSKENDAAKNAPTTDPKQREPLQTQDDWEHAKAYWRSLSTDKRRQLEQEAAEEAGEEADLEEIAPQPKNAKKRKSLEQRREQAVSEEPHNPERVYQIQPGTSWNESEASESPVSIKAKSSGGSKLRKSMRGAEPKPLEQSRSIQSGSMRMSMRSGGPLAATSNESHMRKSLRAEPEKAPVTSTTKMQKSMRSNGPVDDATTSRFSQEKQDRPASYQPPTTEPVQTPRRNRSADRATSSATIPTNPSPKPSLRRRGSDSSESSFRRARPGAGEGFGFKRTMRGSAREPAPVAPPSDAGKSSSRFSLRSLSPTGSAFRRNSGTVSPPPVVMGGRIRQSMRGDSSDRSTSSLRVSGFRRSSNKKAKKGRGNSRFVDSSDEEDARPTTRSRFADSSDEDGAPLPKLNGNGVPKTMRNKSSSSAAAAAMGVPQSQREDEDSPDLPDSDDEIEQSQPVVPSSNVVTSRKGTTLGRSGSGRDNLRPTTAPQPANAQASGGPRPGHSRRGSLMSILRRKKDGVGKVSRPVSESAARRDTRLERSTEELAIIHNTGGQHNSRLQKRSPNWPLQEDVDVHTQDDGYGEDESHDTYVNEEKRPSTASGAVPTSQASKPGFLKRRSTSQGALGLSHDGTETNGPLPEHHDVAYDQPESQKKKKFGSLRKIFGLHD</sequence>
<feature type="compositionally biased region" description="Basic and acidic residues" evidence="1">
    <location>
        <begin position="299"/>
        <end position="314"/>
    </location>
</feature>
<feature type="compositionally biased region" description="Basic and acidic residues" evidence="1">
    <location>
        <begin position="80"/>
        <end position="90"/>
    </location>
</feature>
<feature type="compositionally biased region" description="Low complexity" evidence="1">
    <location>
        <begin position="1195"/>
        <end position="1211"/>
    </location>
</feature>
<feature type="compositionally biased region" description="Polar residues" evidence="1">
    <location>
        <begin position="1452"/>
        <end position="1464"/>
    </location>
</feature>
<proteinExistence type="predicted"/>
<feature type="compositionally biased region" description="Polar residues" evidence="1">
    <location>
        <begin position="1169"/>
        <end position="1181"/>
    </location>
</feature>
<feature type="compositionally biased region" description="Low complexity" evidence="1">
    <location>
        <begin position="998"/>
        <end position="1015"/>
    </location>
</feature>
<feature type="compositionally biased region" description="Polar residues" evidence="1">
    <location>
        <begin position="957"/>
        <end position="971"/>
    </location>
</feature>